<evidence type="ECO:0000313" key="7">
    <source>
        <dbReference type="EMBL" id="CCG23355.1"/>
    </source>
</evidence>
<feature type="compositionally biased region" description="Gly residues" evidence="5">
    <location>
        <begin position="137"/>
        <end position="148"/>
    </location>
</feature>
<dbReference type="AlphaFoldDB" id="H8X6A7"/>
<dbReference type="RefSeq" id="XP_003869490.1">
    <property type="nucleotide sequence ID" value="XM_003869441.1"/>
</dbReference>
<comment type="subcellular location">
    <subcellularLocation>
        <location evidence="1">Nucleus</location>
    </subcellularLocation>
</comment>
<organism evidence="7 8">
    <name type="scientific">Candida orthopsilosis (strain 90-125)</name>
    <name type="common">Yeast</name>
    <dbReference type="NCBI Taxonomy" id="1136231"/>
    <lineage>
        <taxon>Eukaryota</taxon>
        <taxon>Fungi</taxon>
        <taxon>Dikarya</taxon>
        <taxon>Ascomycota</taxon>
        <taxon>Saccharomycotina</taxon>
        <taxon>Pichiomycetes</taxon>
        <taxon>Debaryomycetaceae</taxon>
        <taxon>Candida/Lodderomyces clade</taxon>
        <taxon>Candida</taxon>
    </lineage>
</organism>
<dbReference type="CDD" id="cd22897">
    <property type="entry name" value="Lge1"/>
    <property type="match status" value="1"/>
</dbReference>
<dbReference type="GeneID" id="14540455"/>
<feature type="region of interest" description="Disordered" evidence="5">
    <location>
        <begin position="1"/>
        <end position="169"/>
    </location>
</feature>
<proteinExistence type="predicted"/>
<gene>
    <name evidence="7" type="ORF">CORT_0D05150</name>
</gene>
<dbReference type="Pfam" id="PF11488">
    <property type="entry name" value="Lge1"/>
    <property type="match status" value="1"/>
</dbReference>
<dbReference type="InterPro" id="IPR021581">
    <property type="entry name" value="Tscrpt_reg_Lge1"/>
</dbReference>
<keyword evidence="4" id="KW-0175">Coiled coil</keyword>
<dbReference type="EMBL" id="HE681722">
    <property type="protein sequence ID" value="CCG23355.1"/>
    <property type="molecule type" value="Genomic_DNA"/>
</dbReference>
<evidence type="ECO:0000259" key="6">
    <source>
        <dbReference type="Pfam" id="PF11488"/>
    </source>
</evidence>
<evidence type="ECO:0000256" key="3">
    <source>
        <dbReference type="ARBA" id="ARBA00023242"/>
    </source>
</evidence>
<sequence length="264" mass="29749">MSYDSYRGSAGRGRSGSDKGTGYSDDYHGQGNFYRGAYRGRGGRGGRGSSYRGGRGSYSGGYNSSYYGNNFRGRGGSGYYSKHNSFSGRDDRSRGSSYSEHEEWEEEQSPQPVEHRQGSIEHDEEDSGYQGQDTSFGRGGGYRGGSFRGGYKSRNGNTHHSGEFYKSGGVVDKNSRHYKDFLHDTKLKEFQNPWIHIMGITDETQQASLEDNYNEQSKADEAIQELQKKKMRLEMALSSLEKHASREELHVQLTTEKLDEFVYI</sequence>
<accession>H8X6A7</accession>
<feature type="coiled-coil region" evidence="4">
    <location>
        <begin position="209"/>
        <end position="243"/>
    </location>
</feature>
<evidence type="ECO:0000256" key="5">
    <source>
        <dbReference type="SAM" id="MobiDB-lite"/>
    </source>
</evidence>
<keyword evidence="2" id="KW-0156">Chromatin regulator</keyword>
<dbReference type="HOGENOM" id="CLU_994052_0_0_1"/>
<dbReference type="GO" id="GO:0006325">
    <property type="term" value="P:chromatin organization"/>
    <property type="evidence" value="ECO:0007669"/>
    <property type="project" value="UniProtKB-KW"/>
</dbReference>
<evidence type="ECO:0000256" key="2">
    <source>
        <dbReference type="ARBA" id="ARBA00022853"/>
    </source>
</evidence>
<feature type="compositionally biased region" description="Gly residues" evidence="5">
    <location>
        <begin position="39"/>
        <end position="59"/>
    </location>
</feature>
<evidence type="ECO:0000256" key="4">
    <source>
        <dbReference type="SAM" id="Coils"/>
    </source>
</evidence>
<reference evidence="7 8" key="1">
    <citation type="journal article" date="2012" name="PLoS ONE">
        <title>Sequence and analysis of the genome of the pathogenic yeast Candida orthopsilosis.</title>
        <authorList>
            <person name="Riccombeni A."/>
            <person name="Vidanes G."/>
            <person name="Proux-Wera E."/>
            <person name="Wolfe K.H."/>
            <person name="Butler G."/>
        </authorList>
    </citation>
    <scope>NUCLEOTIDE SEQUENCE [LARGE SCALE GENOMIC DNA]</scope>
    <source>
        <strain evidence="7 8">Co 90-125</strain>
    </source>
</reference>
<keyword evidence="8" id="KW-1185">Reference proteome</keyword>
<feature type="domain" description="Transcription regulator LGE1 helical region" evidence="6">
    <location>
        <begin position="192"/>
        <end position="262"/>
    </location>
</feature>
<evidence type="ECO:0000313" key="8">
    <source>
        <dbReference type="Proteomes" id="UP000005018"/>
    </source>
</evidence>
<feature type="compositionally biased region" description="Low complexity" evidence="5">
    <location>
        <begin position="60"/>
        <end position="72"/>
    </location>
</feature>
<keyword evidence="3" id="KW-0539">Nucleus</keyword>
<dbReference type="KEGG" id="cot:CORT_0D05150"/>
<dbReference type="OrthoDB" id="4096471at2759"/>
<dbReference type="Proteomes" id="UP000005018">
    <property type="component" value="Chromosome 4"/>
</dbReference>
<name>H8X6A7_CANO9</name>
<protein>
    <recommendedName>
        <fullName evidence="6">Transcription regulator LGE1 helical region domain-containing protein</fullName>
    </recommendedName>
</protein>
<dbReference type="GO" id="GO:0005634">
    <property type="term" value="C:nucleus"/>
    <property type="evidence" value="ECO:0007669"/>
    <property type="project" value="UniProtKB-SubCell"/>
</dbReference>
<evidence type="ECO:0000256" key="1">
    <source>
        <dbReference type="ARBA" id="ARBA00004123"/>
    </source>
</evidence>